<gene>
    <name evidence="1" type="ORF">BpHYR1_015437</name>
</gene>
<sequence>MNNKKKEFVNENIENHYDDLITKIQKLPLFTRTSEKTESSLESAHKDEQYEPITIYVNRLNNFLKVPERVRENDNHYI</sequence>
<keyword evidence="2" id="KW-1185">Reference proteome</keyword>
<dbReference type="EMBL" id="REGN01006844">
    <property type="protein sequence ID" value="RNA08137.1"/>
    <property type="molecule type" value="Genomic_DNA"/>
</dbReference>
<evidence type="ECO:0000313" key="1">
    <source>
        <dbReference type="EMBL" id="RNA08137.1"/>
    </source>
</evidence>
<dbReference type="Proteomes" id="UP000276133">
    <property type="component" value="Unassembled WGS sequence"/>
</dbReference>
<reference evidence="1 2" key="1">
    <citation type="journal article" date="2018" name="Sci. Rep.">
        <title>Genomic signatures of local adaptation to the degree of environmental predictability in rotifers.</title>
        <authorList>
            <person name="Franch-Gras L."/>
            <person name="Hahn C."/>
            <person name="Garcia-Roger E.M."/>
            <person name="Carmona M.J."/>
            <person name="Serra M."/>
            <person name="Gomez A."/>
        </authorList>
    </citation>
    <scope>NUCLEOTIDE SEQUENCE [LARGE SCALE GENOMIC DNA]</scope>
    <source>
        <strain evidence="1">HYR1</strain>
    </source>
</reference>
<protein>
    <submittedName>
        <fullName evidence="1">Uncharacterized protein</fullName>
    </submittedName>
</protein>
<proteinExistence type="predicted"/>
<organism evidence="1 2">
    <name type="scientific">Brachionus plicatilis</name>
    <name type="common">Marine rotifer</name>
    <name type="synonym">Brachionus muelleri</name>
    <dbReference type="NCBI Taxonomy" id="10195"/>
    <lineage>
        <taxon>Eukaryota</taxon>
        <taxon>Metazoa</taxon>
        <taxon>Spiralia</taxon>
        <taxon>Gnathifera</taxon>
        <taxon>Rotifera</taxon>
        <taxon>Eurotatoria</taxon>
        <taxon>Monogononta</taxon>
        <taxon>Pseudotrocha</taxon>
        <taxon>Ploima</taxon>
        <taxon>Brachionidae</taxon>
        <taxon>Brachionus</taxon>
    </lineage>
</organism>
<evidence type="ECO:0000313" key="2">
    <source>
        <dbReference type="Proteomes" id="UP000276133"/>
    </source>
</evidence>
<comment type="caution">
    <text evidence="1">The sequence shown here is derived from an EMBL/GenBank/DDBJ whole genome shotgun (WGS) entry which is preliminary data.</text>
</comment>
<accession>A0A3M7Q9K3</accession>
<feature type="non-terminal residue" evidence="1">
    <location>
        <position position="78"/>
    </location>
</feature>
<dbReference type="AlphaFoldDB" id="A0A3M7Q9K3"/>
<name>A0A3M7Q9K3_BRAPC</name>